<protein>
    <recommendedName>
        <fullName evidence="5">Wax synthase domain-containing protein</fullName>
    </recommendedName>
</protein>
<proteinExistence type="predicted"/>
<feature type="chain" id="PRO_5012910739" description="Wax synthase domain-containing protein" evidence="2">
    <location>
        <begin position="21"/>
        <end position="479"/>
    </location>
</feature>
<comment type="caution">
    <text evidence="3">The sequence shown here is derived from an EMBL/GenBank/DDBJ whole genome shotgun (WGS) entry which is preliminary data.</text>
</comment>
<dbReference type="Proteomes" id="UP000191004">
    <property type="component" value="Unassembled WGS sequence"/>
</dbReference>
<dbReference type="AlphaFoldDB" id="A0A1T3CDW3"/>
<feature type="transmembrane region" description="Helical" evidence="1">
    <location>
        <begin position="366"/>
        <end position="386"/>
    </location>
</feature>
<evidence type="ECO:0008006" key="5">
    <source>
        <dbReference type="Google" id="ProtNLM"/>
    </source>
</evidence>
<feature type="transmembrane region" description="Helical" evidence="1">
    <location>
        <begin position="330"/>
        <end position="354"/>
    </location>
</feature>
<keyword evidence="2" id="KW-0732">Signal</keyword>
<sequence>MITPSAISLVLFIFLHAAGAAPTTHLSNITSSINATLQDQIVSQYTLVAALDGKISRWVGAPNIRGTWDIVWTCFATIFVCTYTLLCLNLPAPSDSTLVLVRRRVLWMALAIIGPEIVLSYAAGQWSRAKQAVKSFTTSGHKTFNMRLAFFADMGGFMLHPKGHTTFDPFPLNAKQLHWLVIHGHVDYPDVDHLKEIWDKSKQDQLAKIITAFQIGYFVLQCIGRATQRLTITTLELNTLAIVVCSLMTSFTWQHKPSNVHTPIPLYTRATIEVLNGTKPWRNTPLDFIDVNGPGWSMNVQPFMNMPVIPTQRPIQRIPNDRFPMNPYGVQEYCVCFATLLFTGIHVAGCGFSFPTITEKIMWQTASWLLFAVTGIFWIFETMASWTRLGRWKWLYLWATDRKKLPDFEAIKREEQQKREASYEWTELPLPWEFWTIMPVAVVYGIARMYLIVEAFLEFRKVDAAAFLEVNWASFIPHI</sequence>
<dbReference type="PANTHER" id="PTHR35043:SF8">
    <property type="entry name" value="DUF4220 DOMAIN-CONTAINING PROTEIN"/>
    <property type="match status" value="1"/>
</dbReference>
<dbReference type="PANTHER" id="PTHR35043">
    <property type="entry name" value="TRANSCRIPTION FACTOR DOMAIN-CONTAINING PROTEIN"/>
    <property type="match status" value="1"/>
</dbReference>
<feature type="transmembrane region" description="Helical" evidence="1">
    <location>
        <begin position="70"/>
        <end position="92"/>
    </location>
</feature>
<reference evidence="3 4" key="1">
    <citation type="submission" date="2016-04" db="EMBL/GenBank/DDBJ databases">
        <title>Multiple horizontal gene transfer events from other fungi enriched the ability of the initially mycotrophic fungus Trichoderma (Ascomycota) to feed on dead plant biomass.</title>
        <authorList>
            <person name="Atanasova L."/>
            <person name="Chenthamara K."/>
            <person name="Zhang J."/>
            <person name="Grujic M."/>
            <person name="Henrissat B."/>
            <person name="Kuo A."/>
            <person name="Aertz A."/>
            <person name="Salamov A."/>
            <person name="Lipzen A."/>
            <person name="Labutti K."/>
            <person name="Barry K."/>
            <person name="Miao Y."/>
            <person name="Rahimi M.J."/>
            <person name="Shen Q."/>
            <person name="Grigoriev I.V."/>
            <person name="Kubicek C.P."/>
            <person name="Druzhinina I.S."/>
        </authorList>
    </citation>
    <scope>NUCLEOTIDE SEQUENCE [LARGE SCALE GENOMIC DNA]</scope>
    <source>
        <strain evidence="3 4">NJAU 4742</strain>
    </source>
</reference>
<feature type="transmembrane region" description="Helical" evidence="1">
    <location>
        <begin position="104"/>
        <end position="123"/>
    </location>
</feature>
<evidence type="ECO:0000256" key="1">
    <source>
        <dbReference type="SAM" id="Phobius"/>
    </source>
</evidence>
<evidence type="ECO:0000313" key="3">
    <source>
        <dbReference type="EMBL" id="OPB39191.1"/>
    </source>
</evidence>
<keyword evidence="1" id="KW-0472">Membrane</keyword>
<dbReference type="EMBL" id="LVVK01000019">
    <property type="protein sequence ID" value="OPB39191.1"/>
    <property type="molecule type" value="Genomic_DNA"/>
</dbReference>
<gene>
    <name evidence="3" type="ORF">A0O28_0048970</name>
</gene>
<dbReference type="OrthoDB" id="3061561at2759"/>
<feature type="transmembrane region" description="Helical" evidence="1">
    <location>
        <begin position="432"/>
        <end position="451"/>
    </location>
</feature>
<evidence type="ECO:0000256" key="2">
    <source>
        <dbReference type="SAM" id="SignalP"/>
    </source>
</evidence>
<feature type="signal peptide" evidence="2">
    <location>
        <begin position="1"/>
        <end position="20"/>
    </location>
</feature>
<accession>A0A1T3CDW3</accession>
<evidence type="ECO:0000313" key="4">
    <source>
        <dbReference type="Proteomes" id="UP000191004"/>
    </source>
</evidence>
<keyword evidence="1" id="KW-0812">Transmembrane</keyword>
<keyword evidence="1" id="KW-1133">Transmembrane helix</keyword>
<organism evidence="3 4">
    <name type="scientific">Trichoderma guizhouense</name>
    <dbReference type="NCBI Taxonomy" id="1491466"/>
    <lineage>
        <taxon>Eukaryota</taxon>
        <taxon>Fungi</taxon>
        <taxon>Dikarya</taxon>
        <taxon>Ascomycota</taxon>
        <taxon>Pezizomycotina</taxon>
        <taxon>Sordariomycetes</taxon>
        <taxon>Hypocreomycetidae</taxon>
        <taxon>Hypocreales</taxon>
        <taxon>Hypocreaceae</taxon>
        <taxon>Trichoderma</taxon>
    </lineage>
</organism>
<name>A0A1T3CDW3_9HYPO</name>
<keyword evidence="4" id="KW-1185">Reference proteome</keyword>